<name>A0A918X5N8_9ACTN</name>
<evidence type="ECO:0000313" key="3">
    <source>
        <dbReference type="Proteomes" id="UP000638353"/>
    </source>
</evidence>
<evidence type="ECO:0000313" key="2">
    <source>
        <dbReference type="EMBL" id="GHD14468.1"/>
    </source>
</evidence>
<dbReference type="AlphaFoldDB" id="A0A918X5N8"/>
<reference evidence="2" key="2">
    <citation type="submission" date="2020-09" db="EMBL/GenBank/DDBJ databases">
        <authorList>
            <person name="Sun Q."/>
            <person name="Ohkuma M."/>
        </authorList>
    </citation>
    <scope>NUCLEOTIDE SEQUENCE</scope>
    <source>
        <strain evidence="2">JCM 4637</strain>
    </source>
</reference>
<gene>
    <name evidence="2" type="ORF">GCM10010334_73730</name>
</gene>
<dbReference type="EMBL" id="BMVC01000021">
    <property type="protein sequence ID" value="GHD14468.1"/>
    <property type="molecule type" value="Genomic_DNA"/>
</dbReference>
<dbReference type="RefSeq" id="WP_189827562.1">
    <property type="nucleotide sequence ID" value="NZ_BMVC01000021.1"/>
</dbReference>
<sequence length="55" mass="5906">MEDRRQDGPEEQPPGIPRDLPDQQATPDDDPHATVDGPGLEDASSDDHSVEEPSG</sequence>
<evidence type="ECO:0000256" key="1">
    <source>
        <dbReference type="SAM" id="MobiDB-lite"/>
    </source>
</evidence>
<proteinExistence type="predicted"/>
<feature type="region of interest" description="Disordered" evidence="1">
    <location>
        <begin position="1"/>
        <end position="55"/>
    </location>
</feature>
<dbReference type="Proteomes" id="UP000638353">
    <property type="component" value="Unassembled WGS sequence"/>
</dbReference>
<organism evidence="2 3">
    <name type="scientific">Streptomyces finlayi</name>
    <dbReference type="NCBI Taxonomy" id="67296"/>
    <lineage>
        <taxon>Bacteria</taxon>
        <taxon>Bacillati</taxon>
        <taxon>Actinomycetota</taxon>
        <taxon>Actinomycetes</taxon>
        <taxon>Kitasatosporales</taxon>
        <taxon>Streptomycetaceae</taxon>
        <taxon>Streptomyces</taxon>
    </lineage>
</organism>
<reference evidence="2" key="1">
    <citation type="journal article" date="2014" name="Int. J. Syst. Evol. Microbiol.">
        <title>Complete genome sequence of Corynebacterium casei LMG S-19264T (=DSM 44701T), isolated from a smear-ripened cheese.</title>
        <authorList>
            <consortium name="US DOE Joint Genome Institute (JGI-PGF)"/>
            <person name="Walter F."/>
            <person name="Albersmeier A."/>
            <person name="Kalinowski J."/>
            <person name="Ruckert C."/>
        </authorList>
    </citation>
    <scope>NUCLEOTIDE SEQUENCE</scope>
    <source>
        <strain evidence="2">JCM 4637</strain>
    </source>
</reference>
<comment type="caution">
    <text evidence="2">The sequence shown here is derived from an EMBL/GenBank/DDBJ whole genome shotgun (WGS) entry which is preliminary data.</text>
</comment>
<accession>A0A918X5N8</accession>
<feature type="compositionally biased region" description="Basic and acidic residues" evidence="1">
    <location>
        <begin position="45"/>
        <end position="55"/>
    </location>
</feature>
<protein>
    <submittedName>
        <fullName evidence="2">Uncharacterized protein</fullName>
    </submittedName>
</protein>